<evidence type="ECO:0000313" key="7">
    <source>
        <dbReference type="EMBL" id="RGK56338.1"/>
    </source>
</evidence>
<dbReference type="InterPro" id="IPR002528">
    <property type="entry name" value="MATE_fam"/>
</dbReference>
<dbReference type="GO" id="GO:0015297">
    <property type="term" value="F:antiporter activity"/>
    <property type="evidence" value="ECO:0007669"/>
    <property type="project" value="InterPro"/>
</dbReference>
<feature type="transmembrane region" description="Helical" evidence="6">
    <location>
        <begin position="463"/>
        <end position="484"/>
    </location>
</feature>
<accession>A0A3E4N3G0</accession>
<feature type="transmembrane region" description="Helical" evidence="6">
    <location>
        <begin position="304"/>
        <end position="324"/>
    </location>
</feature>
<dbReference type="Pfam" id="PF01554">
    <property type="entry name" value="MatE"/>
    <property type="match status" value="1"/>
</dbReference>
<comment type="caution">
    <text evidence="7">The sequence shown here is derived from an EMBL/GenBank/DDBJ whole genome shotgun (WGS) entry which is preliminary data.</text>
</comment>
<dbReference type="GO" id="GO:0005886">
    <property type="term" value="C:plasma membrane"/>
    <property type="evidence" value="ECO:0007669"/>
    <property type="project" value="UniProtKB-SubCell"/>
</dbReference>
<feature type="transmembrane region" description="Helical" evidence="6">
    <location>
        <begin position="400"/>
        <end position="417"/>
    </location>
</feature>
<organism evidence="7 8">
    <name type="scientific">Phocaeicola plebeius</name>
    <dbReference type="NCBI Taxonomy" id="310297"/>
    <lineage>
        <taxon>Bacteria</taxon>
        <taxon>Pseudomonadati</taxon>
        <taxon>Bacteroidota</taxon>
        <taxon>Bacteroidia</taxon>
        <taxon>Bacteroidales</taxon>
        <taxon>Bacteroidaceae</taxon>
        <taxon>Phocaeicola</taxon>
    </lineage>
</organism>
<feature type="transmembrane region" description="Helical" evidence="6">
    <location>
        <begin position="84"/>
        <end position="111"/>
    </location>
</feature>
<reference evidence="7 8" key="1">
    <citation type="submission" date="2018-08" db="EMBL/GenBank/DDBJ databases">
        <title>A genome reference for cultivated species of the human gut microbiota.</title>
        <authorList>
            <person name="Zou Y."/>
            <person name="Xue W."/>
            <person name="Luo G."/>
        </authorList>
    </citation>
    <scope>NUCLEOTIDE SEQUENCE [LARGE SCALE GENOMIC DNA]</scope>
    <source>
        <strain evidence="7 8">TF10-3AC</strain>
    </source>
</reference>
<sequence>MSDNKRILKNTLLLYVRMFITLGISLFTTRVIFQALGLENMGIYNLVGGVISMLGFLNGSMSSASQRFLSFELGRNNQKNLKEVFELILFIHCILAIIIILLSETIGLWFINKKLVIPPERLLAANWVYQTAIFSSILGIIKVPFTASVMAHEKMGIYAYFSFIDVVFKLLIVYALWFIPGDSLIIYAILLMLSGTIDFLISMIYCLKQFNECNLHFTWNRSLFKQIFSFSGWNLFGQVTIIANDQVLNIFLNWFYGTIVNGARGIALRINGIIVQFVYQFQSALNPPIVKSFASGNIEDTRKLISRGIKISFLLMMLLSYPFIIETDKILTLWLGESPQYTAWFTRLAIINTLLDTMTGPITTGIQANGKVKKLQIYVSLALITVLPISYLLLKLGIEPYFVILANIFVSFITLYIRLNILQQYTGIRKKFLIKEAIFPCYLVAILSIIPPFLYHILTINSLINFIISCLTSIISSITLSYMIGLNNSEKQFVISIIKKLYSKIK</sequence>
<gene>
    <name evidence="7" type="ORF">DXD04_07460</name>
</gene>
<feature type="transmembrane region" description="Helical" evidence="6">
    <location>
        <begin position="344"/>
        <end position="363"/>
    </location>
</feature>
<dbReference type="GO" id="GO:0042910">
    <property type="term" value="F:xenobiotic transmembrane transporter activity"/>
    <property type="evidence" value="ECO:0007669"/>
    <property type="project" value="InterPro"/>
</dbReference>
<feature type="transmembrane region" description="Helical" evidence="6">
    <location>
        <begin position="12"/>
        <end position="36"/>
    </location>
</feature>
<feature type="transmembrane region" description="Helical" evidence="6">
    <location>
        <begin position="42"/>
        <end position="63"/>
    </location>
</feature>
<evidence type="ECO:0000256" key="6">
    <source>
        <dbReference type="SAM" id="Phobius"/>
    </source>
</evidence>
<evidence type="ECO:0000313" key="8">
    <source>
        <dbReference type="Proteomes" id="UP000260862"/>
    </source>
</evidence>
<feature type="transmembrane region" description="Helical" evidence="6">
    <location>
        <begin position="185"/>
        <end position="207"/>
    </location>
</feature>
<proteinExistence type="predicted"/>
<evidence type="ECO:0000256" key="2">
    <source>
        <dbReference type="ARBA" id="ARBA00022475"/>
    </source>
</evidence>
<keyword evidence="2" id="KW-1003">Cell membrane</keyword>
<evidence type="ECO:0000256" key="5">
    <source>
        <dbReference type="ARBA" id="ARBA00023136"/>
    </source>
</evidence>
<feature type="transmembrane region" description="Helical" evidence="6">
    <location>
        <begin position="127"/>
        <end position="145"/>
    </location>
</feature>
<keyword evidence="3 6" id="KW-0812">Transmembrane</keyword>
<dbReference type="EMBL" id="QSQT01000011">
    <property type="protein sequence ID" value="RGK56338.1"/>
    <property type="molecule type" value="Genomic_DNA"/>
</dbReference>
<comment type="subcellular location">
    <subcellularLocation>
        <location evidence="1">Cell membrane</location>
        <topology evidence="1">Multi-pass membrane protein</topology>
    </subcellularLocation>
</comment>
<feature type="transmembrane region" description="Helical" evidence="6">
    <location>
        <begin position="437"/>
        <end position="457"/>
    </location>
</feature>
<feature type="transmembrane region" description="Helical" evidence="6">
    <location>
        <begin position="157"/>
        <end position="179"/>
    </location>
</feature>
<keyword evidence="5 6" id="KW-0472">Membrane</keyword>
<dbReference type="Proteomes" id="UP000260862">
    <property type="component" value="Unassembled WGS sequence"/>
</dbReference>
<keyword evidence="4 6" id="KW-1133">Transmembrane helix</keyword>
<dbReference type="PANTHER" id="PTHR30250:SF26">
    <property type="entry name" value="PSMA PROTEIN"/>
    <property type="match status" value="1"/>
</dbReference>
<evidence type="ECO:0000256" key="1">
    <source>
        <dbReference type="ARBA" id="ARBA00004651"/>
    </source>
</evidence>
<protein>
    <submittedName>
        <fullName evidence="7">Lipopolysaccharide biosynthesis protein</fullName>
    </submittedName>
</protein>
<keyword evidence="8" id="KW-1185">Reference proteome</keyword>
<dbReference type="AlphaFoldDB" id="A0A3E4N3G0"/>
<evidence type="ECO:0000256" key="4">
    <source>
        <dbReference type="ARBA" id="ARBA00022989"/>
    </source>
</evidence>
<evidence type="ECO:0000256" key="3">
    <source>
        <dbReference type="ARBA" id="ARBA00022692"/>
    </source>
</evidence>
<dbReference type="InterPro" id="IPR050833">
    <property type="entry name" value="Poly_Biosynth_Transport"/>
</dbReference>
<dbReference type="PANTHER" id="PTHR30250">
    <property type="entry name" value="PST FAMILY PREDICTED COLANIC ACID TRANSPORTER"/>
    <property type="match status" value="1"/>
</dbReference>
<dbReference type="RefSeq" id="WP_117672247.1">
    <property type="nucleotide sequence ID" value="NZ_CABOGR010000011.1"/>
</dbReference>
<feature type="transmembrane region" description="Helical" evidence="6">
    <location>
        <begin position="375"/>
        <end position="394"/>
    </location>
</feature>
<name>A0A3E4N3G0_9BACT</name>